<dbReference type="Gene3D" id="3.30.450.40">
    <property type="match status" value="1"/>
</dbReference>
<dbReference type="PROSITE" id="PS50109">
    <property type="entry name" value="HIS_KIN"/>
    <property type="match status" value="1"/>
</dbReference>
<keyword evidence="3 8" id="KW-0597">Phosphoprotein</keyword>
<feature type="domain" description="Response regulatory" evidence="10">
    <location>
        <begin position="436"/>
        <end position="550"/>
    </location>
</feature>
<dbReference type="STRING" id="1314790.A0A1Y1YWM1"/>
<evidence type="ECO:0000256" key="4">
    <source>
        <dbReference type="ARBA" id="ARBA00022679"/>
    </source>
</evidence>
<feature type="modified residue" description="4-aspartylphosphate" evidence="8">
    <location>
        <position position="485"/>
    </location>
</feature>
<dbReference type="InterPro" id="IPR029016">
    <property type="entry name" value="GAF-like_dom_sf"/>
</dbReference>
<dbReference type="GO" id="GO:0000155">
    <property type="term" value="F:phosphorelay sensor kinase activity"/>
    <property type="evidence" value="ECO:0007669"/>
    <property type="project" value="InterPro"/>
</dbReference>
<dbReference type="InterPro" id="IPR003018">
    <property type="entry name" value="GAF"/>
</dbReference>
<evidence type="ECO:0000256" key="5">
    <source>
        <dbReference type="ARBA" id="ARBA00022777"/>
    </source>
</evidence>
<dbReference type="SMART" id="SM00388">
    <property type="entry name" value="HisKA"/>
    <property type="match status" value="1"/>
</dbReference>
<dbReference type="Proteomes" id="UP000193498">
    <property type="component" value="Unassembled WGS sequence"/>
</dbReference>
<evidence type="ECO:0000256" key="2">
    <source>
        <dbReference type="ARBA" id="ARBA00012438"/>
    </source>
</evidence>
<dbReference type="CDD" id="cd00082">
    <property type="entry name" value="HisKA"/>
    <property type="match status" value="1"/>
</dbReference>
<dbReference type="Pfam" id="PF00072">
    <property type="entry name" value="Response_reg"/>
    <property type="match status" value="1"/>
</dbReference>
<evidence type="ECO:0000256" key="3">
    <source>
        <dbReference type="ARBA" id="ARBA00022553"/>
    </source>
</evidence>
<accession>A0A1Y1YWM1</accession>
<name>A0A1Y1YWM1_9FUNG</name>
<dbReference type="EMBL" id="MCFE01000059">
    <property type="protein sequence ID" value="ORY02254.1"/>
    <property type="molecule type" value="Genomic_DNA"/>
</dbReference>
<proteinExistence type="predicted"/>
<dbReference type="CDD" id="cd16922">
    <property type="entry name" value="HATPase_EvgS-ArcB-TorS-like"/>
    <property type="match status" value="1"/>
</dbReference>
<evidence type="ECO:0000259" key="10">
    <source>
        <dbReference type="PROSITE" id="PS50110"/>
    </source>
</evidence>
<evidence type="ECO:0000256" key="6">
    <source>
        <dbReference type="ARBA" id="ARBA00023012"/>
    </source>
</evidence>
<dbReference type="PROSITE" id="PS50110">
    <property type="entry name" value="RESPONSE_REGULATORY"/>
    <property type="match status" value="1"/>
</dbReference>
<keyword evidence="4" id="KW-0808">Transferase</keyword>
<dbReference type="Gene3D" id="3.40.50.2300">
    <property type="match status" value="1"/>
</dbReference>
<dbReference type="Pfam" id="PF02518">
    <property type="entry name" value="HATPase_c"/>
    <property type="match status" value="1"/>
</dbReference>
<comment type="caution">
    <text evidence="11">The sequence shown here is derived from an EMBL/GenBank/DDBJ whole genome shotgun (WGS) entry which is preliminary data.</text>
</comment>
<dbReference type="EC" id="2.7.13.3" evidence="2"/>
<dbReference type="AlphaFoldDB" id="A0A1Y1YWM1"/>
<dbReference type="InterPro" id="IPR011006">
    <property type="entry name" value="CheY-like_superfamily"/>
</dbReference>
<dbReference type="Pfam" id="PF00512">
    <property type="entry name" value="HisKA"/>
    <property type="match status" value="1"/>
</dbReference>
<dbReference type="InterPro" id="IPR001789">
    <property type="entry name" value="Sig_transdc_resp-reg_receiver"/>
</dbReference>
<feature type="domain" description="Histidine kinase" evidence="9">
    <location>
        <begin position="200"/>
        <end position="421"/>
    </location>
</feature>
<dbReference type="InterPro" id="IPR036097">
    <property type="entry name" value="HisK_dim/P_sf"/>
</dbReference>
<dbReference type="InterPro" id="IPR036890">
    <property type="entry name" value="HATPase_C_sf"/>
</dbReference>
<dbReference type="InterPro" id="IPR003594">
    <property type="entry name" value="HATPase_dom"/>
</dbReference>
<dbReference type="InterPro" id="IPR004358">
    <property type="entry name" value="Sig_transdc_His_kin-like_C"/>
</dbReference>
<reference evidence="11 12" key="1">
    <citation type="submission" date="2016-07" db="EMBL/GenBank/DDBJ databases">
        <title>Pervasive Adenine N6-methylation of Active Genes in Fungi.</title>
        <authorList>
            <consortium name="DOE Joint Genome Institute"/>
            <person name="Mondo S.J."/>
            <person name="Dannebaum R.O."/>
            <person name="Kuo R.C."/>
            <person name="Labutti K."/>
            <person name="Haridas S."/>
            <person name="Kuo A."/>
            <person name="Salamov A."/>
            <person name="Ahrendt S.R."/>
            <person name="Lipzen A."/>
            <person name="Sullivan W."/>
            <person name="Andreopoulos W.B."/>
            <person name="Clum A."/>
            <person name="Lindquist E."/>
            <person name="Daum C."/>
            <person name="Ramamoorthy G.K."/>
            <person name="Gryganskyi A."/>
            <person name="Culley D."/>
            <person name="Magnuson J.K."/>
            <person name="James T.Y."/>
            <person name="O'Malley M.A."/>
            <person name="Stajich J.E."/>
            <person name="Spatafora J.W."/>
            <person name="Visel A."/>
            <person name="Grigoriev I.V."/>
        </authorList>
    </citation>
    <scope>NUCLEOTIDE SEQUENCE [LARGE SCALE GENOMIC DNA]</scope>
    <source>
        <strain evidence="11 12">CBS 931.73</strain>
    </source>
</reference>
<dbReference type="InterPro" id="IPR003661">
    <property type="entry name" value="HisK_dim/P_dom"/>
</dbReference>
<comment type="catalytic activity">
    <reaction evidence="1">
        <text>ATP + protein L-histidine = ADP + protein N-phospho-L-histidine.</text>
        <dbReference type="EC" id="2.7.13.3"/>
    </reaction>
</comment>
<dbReference type="PANTHER" id="PTHR45339">
    <property type="entry name" value="HYBRID SIGNAL TRANSDUCTION HISTIDINE KINASE J"/>
    <property type="match status" value="1"/>
</dbReference>
<dbReference type="InterPro" id="IPR005467">
    <property type="entry name" value="His_kinase_dom"/>
</dbReference>
<dbReference type="InParanoid" id="A0A1Y1YWM1"/>
<dbReference type="SUPFAM" id="SSF52172">
    <property type="entry name" value="CheY-like"/>
    <property type="match status" value="1"/>
</dbReference>
<sequence>MKPLRCKAPIPSNEGDRIRELVKYKILQTGPEKVFDDITALAAQICDTPAALISFLAEERCFFKSRFNTDGEPAERDVAFCAYVVASNTTLIVKDTTCDSRFVENPGVQSGDVKFYAGAPLTTASGHVLGSLCVIDAKPNELCPKQKEGLEALAQHVIHCMDLRLKSLTLDEVNTEIKTFLLEAEADRQISSMKSQFLANMSHEIRTPIHGIVGCIELLRVSSLTEEQRQLLAYIQESAEGISRLTNDILDLAKIETEQLTLERVAFQPIKVLKSIRKRFQLSASRKNLKLNFTVPPNMTQKVVGDAVRFEEIIRNIVDNAVKFTDHGAVSITVENQASSNNELLLFIQIADTGSGIPLDKMEKIFKPFGQVDESHKRRHGGSGLSLSLTKFLVEKMGGSIGVKSRVGKGTNFWIVMGFEVQQKVVEKGTNYENLTALIVEDNAINQTVLHKQITNYFASIKCVDDGLQAVEACKQSKFSVIFMDCQMPIMDGYEATSEIRKFDQQTPIIAISANTIKTDIERCFEVGMNAYLSKPVKRIDIMECVNTCLRDMSVEIGMEA</sequence>
<evidence type="ECO:0000256" key="8">
    <source>
        <dbReference type="PROSITE-ProRule" id="PRU00169"/>
    </source>
</evidence>
<evidence type="ECO:0000256" key="1">
    <source>
        <dbReference type="ARBA" id="ARBA00000085"/>
    </source>
</evidence>
<gene>
    <name evidence="11" type="ORF">K493DRAFT_298035</name>
</gene>
<keyword evidence="6" id="KW-0902">Two-component regulatory system</keyword>
<dbReference type="FunFam" id="1.10.287.130:FF:000001">
    <property type="entry name" value="Two-component sensor histidine kinase"/>
    <property type="match status" value="1"/>
</dbReference>
<dbReference type="SUPFAM" id="SSF55874">
    <property type="entry name" value="ATPase domain of HSP90 chaperone/DNA topoisomerase II/histidine kinase"/>
    <property type="match status" value="1"/>
</dbReference>
<evidence type="ECO:0000313" key="12">
    <source>
        <dbReference type="Proteomes" id="UP000193498"/>
    </source>
</evidence>
<dbReference type="SUPFAM" id="SSF55781">
    <property type="entry name" value="GAF domain-like"/>
    <property type="match status" value="1"/>
</dbReference>
<keyword evidence="5" id="KW-0418">Kinase</keyword>
<dbReference type="PRINTS" id="PR00344">
    <property type="entry name" value="BCTRLSENSOR"/>
</dbReference>
<dbReference type="Gene3D" id="1.10.287.130">
    <property type="match status" value="1"/>
</dbReference>
<dbReference type="OrthoDB" id="60033at2759"/>
<dbReference type="SUPFAM" id="SSF47384">
    <property type="entry name" value="Homodimeric domain of signal transducing histidine kinase"/>
    <property type="match status" value="1"/>
</dbReference>
<protein>
    <recommendedName>
        <fullName evidence="7">Uncharacterized sensor-like histidine kinase ycf26</fullName>
        <ecNumber evidence="2">2.7.13.3</ecNumber>
    </recommendedName>
</protein>
<dbReference type="CDD" id="cd17546">
    <property type="entry name" value="REC_hyHK_CKI1_RcsC-like"/>
    <property type="match status" value="1"/>
</dbReference>
<evidence type="ECO:0000256" key="7">
    <source>
        <dbReference type="ARBA" id="ARBA00069102"/>
    </source>
</evidence>
<dbReference type="Pfam" id="PF01590">
    <property type="entry name" value="GAF"/>
    <property type="match status" value="1"/>
</dbReference>
<evidence type="ECO:0000259" key="9">
    <source>
        <dbReference type="PROSITE" id="PS50109"/>
    </source>
</evidence>
<dbReference type="PANTHER" id="PTHR45339:SF1">
    <property type="entry name" value="HYBRID SIGNAL TRANSDUCTION HISTIDINE KINASE J"/>
    <property type="match status" value="1"/>
</dbReference>
<dbReference type="Gene3D" id="3.30.565.10">
    <property type="entry name" value="Histidine kinase-like ATPase, C-terminal domain"/>
    <property type="match status" value="1"/>
</dbReference>
<keyword evidence="12" id="KW-1185">Reference proteome</keyword>
<evidence type="ECO:0000313" key="11">
    <source>
        <dbReference type="EMBL" id="ORY02254.1"/>
    </source>
</evidence>
<organism evidence="11 12">
    <name type="scientific">Basidiobolus meristosporus CBS 931.73</name>
    <dbReference type="NCBI Taxonomy" id="1314790"/>
    <lineage>
        <taxon>Eukaryota</taxon>
        <taxon>Fungi</taxon>
        <taxon>Fungi incertae sedis</taxon>
        <taxon>Zoopagomycota</taxon>
        <taxon>Entomophthoromycotina</taxon>
        <taxon>Basidiobolomycetes</taxon>
        <taxon>Basidiobolales</taxon>
        <taxon>Basidiobolaceae</taxon>
        <taxon>Basidiobolus</taxon>
    </lineage>
</organism>
<dbReference type="SMART" id="SM00387">
    <property type="entry name" value="HATPase_c"/>
    <property type="match status" value="1"/>
</dbReference>
<dbReference type="SMART" id="SM00448">
    <property type="entry name" value="REC"/>
    <property type="match status" value="1"/>
</dbReference>
<dbReference type="FunFam" id="3.30.565.10:FF:000010">
    <property type="entry name" value="Sensor histidine kinase RcsC"/>
    <property type="match status" value="1"/>
</dbReference>